<dbReference type="HOGENOM" id="CLU_3206027_0_0_9"/>
<dbReference type="Proteomes" id="UP000016617">
    <property type="component" value="Unassembled WGS sequence"/>
</dbReference>
<evidence type="ECO:0000313" key="3">
    <source>
        <dbReference type="Proteomes" id="UP000016617"/>
    </source>
</evidence>
<keyword evidence="1" id="KW-0472">Membrane</keyword>
<sequence>MSLKLATRTIIAVLCAPLFVFIEYQIRKRGGDKNYSFNSLFAHSL</sequence>
<gene>
    <name evidence="2" type="ORF">HMPREF1557_00490</name>
</gene>
<accession>U2KL34</accession>
<dbReference type="AlphaFoldDB" id="U2KL34"/>
<organism evidence="2 3">
    <name type="scientific">Streptococcus sobrinus W1703</name>
    <dbReference type="NCBI Taxonomy" id="1227275"/>
    <lineage>
        <taxon>Bacteria</taxon>
        <taxon>Bacillati</taxon>
        <taxon>Bacillota</taxon>
        <taxon>Bacilli</taxon>
        <taxon>Lactobacillales</taxon>
        <taxon>Streptococcaceae</taxon>
        <taxon>Streptococcus</taxon>
    </lineage>
</organism>
<protein>
    <submittedName>
        <fullName evidence="2">Uncharacterized protein</fullName>
    </submittedName>
</protein>
<feature type="transmembrane region" description="Helical" evidence="1">
    <location>
        <begin position="6"/>
        <end position="24"/>
    </location>
</feature>
<evidence type="ECO:0000256" key="1">
    <source>
        <dbReference type="SAM" id="Phobius"/>
    </source>
</evidence>
<name>U2KL34_9STRE</name>
<evidence type="ECO:0000313" key="2">
    <source>
        <dbReference type="EMBL" id="ERJ77929.1"/>
    </source>
</evidence>
<comment type="caution">
    <text evidence="2">The sequence shown here is derived from an EMBL/GenBank/DDBJ whole genome shotgun (WGS) entry which is preliminary data.</text>
</comment>
<reference evidence="2 3" key="1">
    <citation type="submission" date="2013-06" db="EMBL/GenBank/DDBJ databases">
        <authorList>
            <person name="Weinstock G."/>
            <person name="Sodergren E."/>
            <person name="Lobos E.A."/>
            <person name="Fulton L."/>
            <person name="Fulton R."/>
            <person name="Courtney L."/>
            <person name="Fronick C."/>
            <person name="O'Laughlin M."/>
            <person name="Godfrey J."/>
            <person name="Wilson R.M."/>
            <person name="Miner T."/>
            <person name="Farmer C."/>
            <person name="Delehaunty K."/>
            <person name="Cordes M."/>
            <person name="Minx P."/>
            <person name="Tomlinson C."/>
            <person name="Chen J."/>
            <person name="Wollam A."/>
            <person name="Pepin K.H."/>
            <person name="Bhonagiri V."/>
            <person name="Zhang X."/>
            <person name="Warren W."/>
            <person name="Mitreva M."/>
            <person name="Mardis E.R."/>
            <person name="Wilson R.K."/>
        </authorList>
    </citation>
    <scope>NUCLEOTIDE SEQUENCE [LARGE SCALE GENOMIC DNA]</scope>
    <source>
        <strain evidence="2 3">W1703</strain>
    </source>
</reference>
<dbReference type="EMBL" id="AWVA01000027">
    <property type="protein sequence ID" value="ERJ77929.1"/>
    <property type="molecule type" value="Genomic_DNA"/>
</dbReference>
<keyword evidence="1" id="KW-1133">Transmembrane helix</keyword>
<keyword evidence="1" id="KW-0812">Transmembrane</keyword>
<proteinExistence type="predicted"/>